<dbReference type="Proteomes" id="UP000027471">
    <property type="component" value="Unassembled WGS sequence"/>
</dbReference>
<dbReference type="InterPro" id="IPR018919">
    <property type="entry name" value="DUF2484"/>
</dbReference>
<dbReference type="eggNOG" id="ENOG5032Y9H">
    <property type="taxonomic scope" value="Bacteria"/>
</dbReference>
<feature type="transmembrane region" description="Helical" evidence="1">
    <location>
        <begin position="29"/>
        <end position="57"/>
    </location>
</feature>
<keyword evidence="1" id="KW-0472">Membrane</keyword>
<sequence>MTTPLVLACLWGLCATLIALGPRRFHWPAAVILIVLAVPLLIWVGAVHGVIVALLLLAGAMSVLRWPLIYLMRGLRRTFGSRKS</sequence>
<comment type="caution">
    <text evidence="2">The sequence shown here is derived from an EMBL/GenBank/DDBJ whole genome shotgun (WGS) entry which is preliminary data.</text>
</comment>
<dbReference type="STRING" id="1353528.DT23_03210"/>
<keyword evidence="1" id="KW-1133">Transmembrane helix</keyword>
<organism evidence="2 3">
    <name type="scientific">Thioclava indica</name>
    <dbReference type="NCBI Taxonomy" id="1353528"/>
    <lineage>
        <taxon>Bacteria</taxon>
        <taxon>Pseudomonadati</taxon>
        <taxon>Pseudomonadota</taxon>
        <taxon>Alphaproteobacteria</taxon>
        <taxon>Rhodobacterales</taxon>
        <taxon>Paracoccaceae</taxon>
        <taxon>Thioclava</taxon>
    </lineage>
</organism>
<gene>
    <name evidence="2" type="ORF">DT23_03210</name>
</gene>
<dbReference type="RefSeq" id="WP_038129756.1">
    <property type="nucleotide sequence ID" value="NZ_AUNB01000018.1"/>
</dbReference>
<accession>A0A074KG24</accession>
<evidence type="ECO:0000256" key="1">
    <source>
        <dbReference type="SAM" id="Phobius"/>
    </source>
</evidence>
<evidence type="ECO:0000313" key="3">
    <source>
        <dbReference type="Proteomes" id="UP000027471"/>
    </source>
</evidence>
<dbReference type="Pfam" id="PF10658">
    <property type="entry name" value="DUF2484"/>
    <property type="match status" value="1"/>
</dbReference>
<proteinExistence type="predicted"/>
<name>A0A074KG24_9RHOB</name>
<evidence type="ECO:0000313" key="2">
    <source>
        <dbReference type="EMBL" id="KEO60512.1"/>
    </source>
</evidence>
<dbReference type="EMBL" id="AUNB01000018">
    <property type="protein sequence ID" value="KEO60512.1"/>
    <property type="molecule type" value="Genomic_DNA"/>
</dbReference>
<evidence type="ECO:0008006" key="4">
    <source>
        <dbReference type="Google" id="ProtNLM"/>
    </source>
</evidence>
<keyword evidence="1" id="KW-0812">Transmembrane</keyword>
<dbReference type="AlphaFoldDB" id="A0A074KG24"/>
<reference evidence="2 3" key="1">
    <citation type="journal article" date="2015" name="Antonie Van Leeuwenhoek">
        <title>Thioclava indica sp. nov., isolated from surface seawater of the Indian Ocean.</title>
        <authorList>
            <person name="Liu Y."/>
            <person name="Lai Q."/>
            <person name="Du J."/>
            <person name="Xu H."/>
            <person name="Jiang L."/>
            <person name="Shao Z."/>
        </authorList>
    </citation>
    <scope>NUCLEOTIDE SEQUENCE [LARGE SCALE GENOMIC DNA]</scope>
    <source>
        <strain evidence="2 3">DT23-4</strain>
    </source>
</reference>
<keyword evidence="3" id="KW-1185">Reference proteome</keyword>
<protein>
    <recommendedName>
        <fullName evidence="4">UDP-N-acetylmuramate--alanine ligase</fullName>
    </recommendedName>
</protein>